<dbReference type="SUPFAM" id="SSF55874">
    <property type="entry name" value="ATPase domain of HSP90 chaperone/DNA topoisomerase II/histidine kinase"/>
    <property type="match status" value="1"/>
</dbReference>
<feature type="region of interest" description="Disordered" evidence="4">
    <location>
        <begin position="326"/>
        <end position="350"/>
    </location>
</feature>
<dbReference type="Pfam" id="PF07730">
    <property type="entry name" value="HisKA_3"/>
    <property type="match status" value="1"/>
</dbReference>
<dbReference type="PANTHER" id="PTHR24421">
    <property type="entry name" value="NITRATE/NITRITE SENSOR PROTEIN NARX-RELATED"/>
    <property type="match status" value="1"/>
</dbReference>
<reference evidence="8 9" key="1">
    <citation type="submission" date="2020-12" db="EMBL/GenBank/DDBJ databases">
        <title>Genome public.</title>
        <authorList>
            <person name="Sun Q."/>
        </authorList>
    </citation>
    <scope>NUCLEOTIDE SEQUENCE [LARGE SCALE GENOMIC DNA]</scope>
    <source>
        <strain evidence="8 9">CCM 8864</strain>
    </source>
</reference>
<feature type="transmembrane region" description="Helical" evidence="5">
    <location>
        <begin position="73"/>
        <end position="90"/>
    </location>
</feature>
<sequence length="372" mass="40104">MTTTDERVRSNAITAAPALLTLIPGVVYGPEYRPYTLSPWILHPCVIALLVAYGGLLLWLFHRGERRLALRRRLWGAGGLAAIAGLMLPLNPDSSAAGFFLAALWLVCSCPWRVWLPGWALFVILEIVAQFLALKLMGVGMGIIFLYPGAPLILIIGAIRVFTGRQRRGSLEIAGAVTSERSRLALDIHDTVGQTLTAAVVKLQVAGQLFDSASSNGASADDLGARARREMDESEELVRRALTELRALISDLHDSGLARELDHAEDILTAAGITPVIPRRGLELVPESLSPVMGWVVREAVTNVVRHSGADECRIRVESDRIIVTDDGRGPGATDAPGTGTASMTKRVRQSGGTLRITATEPTGTRVEARWS</sequence>
<evidence type="ECO:0000256" key="1">
    <source>
        <dbReference type="ARBA" id="ARBA00022679"/>
    </source>
</evidence>
<dbReference type="CDD" id="cd16917">
    <property type="entry name" value="HATPase_UhpB-NarQ-NarX-like"/>
    <property type="match status" value="1"/>
</dbReference>
<keyword evidence="3" id="KW-0902">Two-component regulatory system</keyword>
<dbReference type="Proteomes" id="UP000625574">
    <property type="component" value="Unassembled WGS sequence"/>
</dbReference>
<protein>
    <recommendedName>
        <fullName evidence="10">Signal transduction histidine kinase subgroup 3 dimerisation and phosphoacceptor domain-containing protein</fullName>
    </recommendedName>
</protein>
<evidence type="ECO:0000256" key="5">
    <source>
        <dbReference type="SAM" id="Phobius"/>
    </source>
</evidence>
<evidence type="ECO:0000313" key="9">
    <source>
        <dbReference type="Proteomes" id="UP000625574"/>
    </source>
</evidence>
<dbReference type="InterPro" id="IPR036890">
    <property type="entry name" value="HATPase_C_sf"/>
</dbReference>
<evidence type="ECO:0008006" key="10">
    <source>
        <dbReference type="Google" id="ProtNLM"/>
    </source>
</evidence>
<proteinExistence type="predicted"/>
<feature type="transmembrane region" description="Helical" evidence="5">
    <location>
        <begin position="41"/>
        <end position="61"/>
    </location>
</feature>
<comment type="caution">
    <text evidence="8">The sequence shown here is derived from an EMBL/GenBank/DDBJ whole genome shotgun (WGS) entry which is preliminary data.</text>
</comment>
<dbReference type="InterPro" id="IPR003594">
    <property type="entry name" value="HATPase_dom"/>
</dbReference>
<evidence type="ECO:0000256" key="2">
    <source>
        <dbReference type="ARBA" id="ARBA00022777"/>
    </source>
</evidence>
<dbReference type="Gene3D" id="3.30.565.10">
    <property type="entry name" value="Histidine kinase-like ATPase, C-terminal domain"/>
    <property type="match status" value="1"/>
</dbReference>
<feature type="domain" description="Histidine kinase/HSP90-like ATPase" evidence="6">
    <location>
        <begin position="296"/>
        <end position="370"/>
    </location>
</feature>
<dbReference type="InterPro" id="IPR011712">
    <property type="entry name" value="Sig_transdc_His_kin_sub3_dim/P"/>
</dbReference>
<dbReference type="EMBL" id="JAEIOT010000005">
    <property type="protein sequence ID" value="MBI9000281.1"/>
    <property type="molecule type" value="Genomic_DNA"/>
</dbReference>
<keyword evidence="1" id="KW-0808">Transferase</keyword>
<evidence type="ECO:0000256" key="3">
    <source>
        <dbReference type="ARBA" id="ARBA00023012"/>
    </source>
</evidence>
<evidence type="ECO:0000256" key="4">
    <source>
        <dbReference type="SAM" id="MobiDB-lite"/>
    </source>
</evidence>
<keyword evidence="5" id="KW-0812">Transmembrane</keyword>
<feature type="domain" description="Signal transduction histidine kinase subgroup 3 dimerisation and phosphoacceptor" evidence="7">
    <location>
        <begin position="180"/>
        <end position="256"/>
    </location>
</feature>
<evidence type="ECO:0000313" key="8">
    <source>
        <dbReference type="EMBL" id="MBI9000281.1"/>
    </source>
</evidence>
<keyword evidence="9" id="KW-1185">Reference proteome</keyword>
<keyword evidence="5" id="KW-0472">Membrane</keyword>
<accession>A0ABS0VU36</accession>
<feature type="compositionally biased region" description="Low complexity" evidence="4">
    <location>
        <begin position="332"/>
        <end position="342"/>
    </location>
</feature>
<dbReference type="InterPro" id="IPR050482">
    <property type="entry name" value="Sensor_HK_TwoCompSys"/>
</dbReference>
<dbReference type="Pfam" id="PF02518">
    <property type="entry name" value="HATPase_c"/>
    <property type="match status" value="1"/>
</dbReference>
<organism evidence="8 9">
    <name type="scientific">Corynebacterium marambiense</name>
    <dbReference type="NCBI Taxonomy" id="2765364"/>
    <lineage>
        <taxon>Bacteria</taxon>
        <taxon>Bacillati</taxon>
        <taxon>Actinomycetota</taxon>
        <taxon>Actinomycetes</taxon>
        <taxon>Mycobacteriales</taxon>
        <taxon>Corynebacteriaceae</taxon>
        <taxon>Corynebacterium</taxon>
    </lineage>
</organism>
<evidence type="ECO:0000259" key="6">
    <source>
        <dbReference type="Pfam" id="PF02518"/>
    </source>
</evidence>
<name>A0ABS0VU36_9CORY</name>
<feature type="transmembrane region" description="Helical" evidence="5">
    <location>
        <begin position="143"/>
        <end position="162"/>
    </location>
</feature>
<dbReference type="Gene3D" id="1.20.5.1930">
    <property type="match status" value="1"/>
</dbReference>
<gene>
    <name evidence="8" type="ORF">JDV76_04745</name>
</gene>
<feature type="transmembrane region" description="Helical" evidence="5">
    <location>
        <begin position="12"/>
        <end position="29"/>
    </location>
</feature>
<dbReference type="RefSeq" id="WP_198735718.1">
    <property type="nucleotide sequence ID" value="NZ_JAEIOT010000005.1"/>
</dbReference>
<dbReference type="PANTHER" id="PTHR24421:SF63">
    <property type="entry name" value="SENSOR HISTIDINE KINASE DESK"/>
    <property type="match status" value="1"/>
</dbReference>
<evidence type="ECO:0000259" key="7">
    <source>
        <dbReference type="Pfam" id="PF07730"/>
    </source>
</evidence>
<keyword evidence="5" id="KW-1133">Transmembrane helix</keyword>
<keyword evidence="2" id="KW-0418">Kinase</keyword>
<feature type="transmembrane region" description="Helical" evidence="5">
    <location>
        <begin position="96"/>
        <end position="112"/>
    </location>
</feature>